<feature type="transmembrane region" description="Helical" evidence="2">
    <location>
        <begin position="40"/>
        <end position="62"/>
    </location>
</feature>
<feature type="region of interest" description="Disordered" evidence="1">
    <location>
        <begin position="91"/>
        <end position="114"/>
    </location>
</feature>
<evidence type="ECO:0000256" key="1">
    <source>
        <dbReference type="SAM" id="MobiDB-lite"/>
    </source>
</evidence>
<dbReference type="EMBL" id="JAWJZY010000001">
    <property type="protein sequence ID" value="MEE8657737.1"/>
    <property type="molecule type" value="Genomic_DNA"/>
</dbReference>
<evidence type="ECO:0000313" key="3">
    <source>
        <dbReference type="EMBL" id="MEE8657737.1"/>
    </source>
</evidence>
<organism evidence="3 4">
    <name type="scientific">Sorlinia euscelidii</name>
    <dbReference type="NCBI Taxonomy" id="3081148"/>
    <lineage>
        <taxon>Bacteria</taxon>
        <taxon>Pseudomonadati</taxon>
        <taxon>Pseudomonadota</taxon>
        <taxon>Alphaproteobacteria</taxon>
        <taxon>Acetobacterales</taxon>
        <taxon>Acetobacteraceae</taxon>
        <taxon>Sorlinia</taxon>
    </lineage>
</organism>
<evidence type="ECO:0000256" key="2">
    <source>
        <dbReference type="SAM" id="Phobius"/>
    </source>
</evidence>
<name>A0ABU7TZ39_9PROT</name>
<sequence>MLRLLFIIIFLVILIIFALSNLDTATPKIINFDIKLPVGILVLVVGMASALFGAAMSSVGGFRQRKRARKAEQQVQTLQTQLVNLHERLGAAPRPMPQPAPTEPLDAATTIYHP</sequence>
<reference evidence="3 4" key="1">
    <citation type="submission" date="2023-10" db="EMBL/GenBank/DDBJ databases">
        <title>Sorlinia euscelidii gen. nov., sp. nov., an acetic acid bacteria isolated from the gut of Euscelidius variegatus emitter.</title>
        <authorList>
            <person name="Michoud G."/>
            <person name="Marasco R."/>
            <person name="Seferji K."/>
            <person name="Gonella E."/>
            <person name="Garuglieri E."/>
            <person name="Alma A."/>
            <person name="Mapelli F."/>
            <person name="Borin S."/>
            <person name="Daffonchio D."/>
            <person name="Crotti E."/>
        </authorList>
    </citation>
    <scope>NUCLEOTIDE SEQUENCE [LARGE SCALE GENOMIC DNA]</scope>
    <source>
        <strain evidence="3 4">EV16P</strain>
    </source>
</reference>
<accession>A0ABU7TZ39</accession>
<evidence type="ECO:0008006" key="5">
    <source>
        <dbReference type="Google" id="ProtNLM"/>
    </source>
</evidence>
<gene>
    <name evidence="3" type="ORF">DOFOFD_01740</name>
</gene>
<comment type="caution">
    <text evidence="3">The sequence shown here is derived from an EMBL/GenBank/DDBJ whole genome shotgun (WGS) entry which is preliminary data.</text>
</comment>
<keyword evidence="2" id="KW-1133">Transmembrane helix</keyword>
<protein>
    <recommendedName>
        <fullName evidence="5">Lipopolysaccharide assembly protein A domain-containing protein</fullName>
    </recommendedName>
</protein>
<keyword evidence="4" id="KW-1185">Reference proteome</keyword>
<proteinExistence type="predicted"/>
<evidence type="ECO:0000313" key="4">
    <source>
        <dbReference type="Proteomes" id="UP001312908"/>
    </source>
</evidence>
<dbReference type="Proteomes" id="UP001312908">
    <property type="component" value="Unassembled WGS sequence"/>
</dbReference>
<keyword evidence="2" id="KW-0472">Membrane</keyword>
<keyword evidence="2" id="KW-0812">Transmembrane</keyword>